<dbReference type="Proteomes" id="UP001595379">
    <property type="component" value="Unassembled WGS sequence"/>
</dbReference>
<protein>
    <recommendedName>
        <fullName evidence="3">STAS/SEC14 domain-containing protein</fullName>
    </recommendedName>
</protein>
<comment type="caution">
    <text evidence="1">The sequence shown here is derived from an EMBL/GenBank/DDBJ whole genome shotgun (WGS) entry which is preliminary data.</text>
</comment>
<accession>A0ABV6ZZJ6</accession>
<evidence type="ECO:0008006" key="3">
    <source>
        <dbReference type="Google" id="ProtNLM"/>
    </source>
</evidence>
<keyword evidence="2" id="KW-1185">Reference proteome</keyword>
<sequence>MPNTSFSVERFVFVPPGVFIARLHGSNRFDVSLANAQKLCERFLAGGLNALIIDYLDCTLGHQPHEYRRIAEVFARGMPAGLPFAYVYRPEQAAHIMVMTRTLAAAGLKARGFNDALEAEEWVFAQLGADRTKAGAPRALDSAPADEPPDA</sequence>
<name>A0ABV6ZZJ6_9PROT</name>
<evidence type="ECO:0000313" key="1">
    <source>
        <dbReference type="EMBL" id="MFC2926946.1"/>
    </source>
</evidence>
<organism evidence="1 2">
    <name type="scientific">Hyphobacterium vulgare</name>
    <dbReference type="NCBI Taxonomy" id="1736751"/>
    <lineage>
        <taxon>Bacteria</taxon>
        <taxon>Pseudomonadati</taxon>
        <taxon>Pseudomonadota</taxon>
        <taxon>Alphaproteobacteria</taxon>
        <taxon>Maricaulales</taxon>
        <taxon>Maricaulaceae</taxon>
        <taxon>Hyphobacterium</taxon>
    </lineage>
</organism>
<evidence type="ECO:0000313" key="2">
    <source>
        <dbReference type="Proteomes" id="UP001595379"/>
    </source>
</evidence>
<dbReference type="RefSeq" id="WP_343162933.1">
    <property type="nucleotide sequence ID" value="NZ_JBHRSV010000028.1"/>
</dbReference>
<proteinExistence type="predicted"/>
<gene>
    <name evidence="1" type="ORF">ACFOOR_12580</name>
</gene>
<reference evidence="2" key="1">
    <citation type="journal article" date="2019" name="Int. J. Syst. Evol. Microbiol.">
        <title>The Global Catalogue of Microorganisms (GCM) 10K type strain sequencing project: providing services to taxonomists for standard genome sequencing and annotation.</title>
        <authorList>
            <consortium name="The Broad Institute Genomics Platform"/>
            <consortium name="The Broad Institute Genome Sequencing Center for Infectious Disease"/>
            <person name="Wu L."/>
            <person name="Ma J."/>
        </authorList>
    </citation>
    <scope>NUCLEOTIDE SEQUENCE [LARGE SCALE GENOMIC DNA]</scope>
    <source>
        <strain evidence="2">KCTC 52487</strain>
    </source>
</reference>
<dbReference type="EMBL" id="JBHRSV010000028">
    <property type="protein sequence ID" value="MFC2926946.1"/>
    <property type="molecule type" value="Genomic_DNA"/>
</dbReference>